<dbReference type="Gene3D" id="1.10.260.40">
    <property type="entry name" value="lambda repressor-like DNA-binding domains"/>
    <property type="match status" value="1"/>
</dbReference>
<dbReference type="Pfam" id="PF13443">
    <property type="entry name" value="HTH_26"/>
    <property type="match status" value="1"/>
</dbReference>
<sequence>MTKINRNRLSDLLDRYPRSQKELAGEIGTDVGTLSRWKTGRIENIRSDKLAKLCEALGVTPTEICAEGPLPETAAGGEAARRDQISMVLDTGCRNALALVARRYGVTRQQIVEVAPLLFAIMAEQSLKERRLELQALKDALVKIEGSAPRHLRNRLHASWNPDDQELLEAEESSIEHRDLFAVRVGHWDENSAKDNPFARFLNARLSETGLPNEEGVAWDDDDAPRYGVGIEELVDILGEDENARRLILDGKVALAEMPGDIRKATQDERAAWVKKEADDVLKTTSELDPATLVNKAREPVRKRRAPEKGDEDDF</sequence>
<dbReference type="Proteomes" id="UP000325291">
    <property type="component" value="Unassembled WGS sequence"/>
</dbReference>
<accession>A0A5A9YYE5</accession>
<dbReference type="SUPFAM" id="SSF47413">
    <property type="entry name" value="lambda repressor-like DNA-binding domains"/>
    <property type="match status" value="1"/>
</dbReference>
<feature type="domain" description="HTH cro/C1-type" evidence="2">
    <location>
        <begin position="19"/>
        <end position="64"/>
    </location>
</feature>
<dbReference type="AlphaFoldDB" id="A0A5A9YYE5"/>
<evidence type="ECO:0000313" key="3">
    <source>
        <dbReference type="EMBL" id="KAA0909847.1"/>
    </source>
</evidence>
<dbReference type="GO" id="GO:0003677">
    <property type="term" value="F:DNA binding"/>
    <property type="evidence" value="ECO:0007669"/>
    <property type="project" value="InterPro"/>
</dbReference>
<evidence type="ECO:0000256" key="1">
    <source>
        <dbReference type="SAM" id="MobiDB-lite"/>
    </source>
</evidence>
<organism evidence="3 4">
    <name type="scientific">Aquicoccus porphyridii</name>
    <dbReference type="NCBI Taxonomy" id="1852029"/>
    <lineage>
        <taxon>Bacteria</taxon>
        <taxon>Pseudomonadati</taxon>
        <taxon>Pseudomonadota</taxon>
        <taxon>Alphaproteobacteria</taxon>
        <taxon>Rhodobacterales</taxon>
        <taxon>Paracoccaceae</taxon>
        <taxon>Aquicoccus</taxon>
    </lineage>
</organism>
<dbReference type="RefSeq" id="WP_111366531.1">
    <property type="nucleotide sequence ID" value="NZ_VINQ01000023.1"/>
</dbReference>
<name>A0A5A9YYE5_9RHOB</name>
<dbReference type="CDD" id="cd00093">
    <property type="entry name" value="HTH_XRE"/>
    <property type="match status" value="1"/>
</dbReference>
<dbReference type="InterPro" id="IPR010982">
    <property type="entry name" value="Lambda_DNA-bd_dom_sf"/>
</dbReference>
<feature type="region of interest" description="Disordered" evidence="1">
    <location>
        <begin position="284"/>
        <end position="315"/>
    </location>
</feature>
<reference evidence="3 4" key="1">
    <citation type="submission" date="2019-07" db="EMBL/GenBank/DDBJ databases">
        <title>Aquicoccus porphyridii gen. nov., sp. nov., isolated from a small marine red alga, Porphyridium marinum.</title>
        <authorList>
            <person name="Liu L."/>
        </authorList>
    </citation>
    <scope>NUCLEOTIDE SEQUENCE [LARGE SCALE GENOMIC DNA]</scope>
    <source>
        <strain evidence="3 4">L1 8-17</strain>
    </source>
</reference>
<protein>
    <submittedName>
        <fullName evidence="3">Helix-turn-helix transcriptional regulator</fullName>
    </submittedName>
</protein>
<dbReference type="SMART" id="SM00530">
    <property type="entry name" value="HTH_XRE"/>
    <property type="match status" value="1"/>
</dbReference>
<gene>
    <name evidence="3" type="ORF">FLO80_19515</name>
</gene>
<comment type="caution">
    <text evidence="3">The sequence shown here is derived from an EMBL/GenBank/DDBJ whole genome shotgun (WGS) entry which is preliminary data.</text>
</comment>
<dbReference type="EMBL" id="VINQ01000023">
    <property type="protein sequence ID" value="KAA0909847.1"/>
    <property type="molecule type" value="Genomic_DNA"/>
</dbReference>
<keyword evidence="4" id="KW-1185">Reference proteome</keyword>
<evidence type="ECO:0000313" key="4">
    <source>
        <dbReference type="Proteomes" id="UP000325291"/>
    </source>
</evidence>
<dbReference type="InterPro" id="IPR001387">
    <property type="entry name" value="Cro/C1-type_HTH"/>
</dbReference>
<evidence type="ECO:0000259" key="2">
    <source>
        <dbReference type="PROSITE" id="PS50943"/>
    </source>
</evidence>
<proteinExistence type="predicted"/>
<dbReference type="PROSITE" id="PS50943">
    <property type="entry name" value="HTH_CROC1"/>
    <property type="match status" value="1"/>
</dbReference>